<name>A0A841CC54_9PSEU</name>
<accession>A0A841CC54</accession>
<dbReference type="EMBL" id="JACHJN010000004">
    <property type="protein sequence ID" value="MBB5956102.1"/>
    <property type="molecule type" value="Genomic_DNA"/>
</dbReference>
<sequence length="428" mass="46729">MFDDLSEIDAANVVRCARTLLRRPLLRADGPDGELLTLVYRHRFALQDLFARQLGYRLVVERRFARLYKAGPGADDSRGVLGMSPRGYAYVALTMAVLTGIGRQTLLSRLVSDIRAAAVEAGIEVVDDVADRRALTAALRHLVSLGVLHETEGTVDMQTEALITVDTDLLGQLLTGPVAEAPSRERLVELAARPGPRGVEHAVRRKLVENPVVLYADLPAEQAEWLRRNQRKESALLETSFGLYTESRAEGVLAADPEDYLTDLYFPGTSTVARIALLALPELLADEPVAGRHRVVRETLVSVCGRLVEDYPTAWSKQFTDDLERLADEVLELLRRMGLAVLSEDGRLLNAAAHRWVPEPDGDPEREVEQPVVVPEVPGWSLFDELLDGAPDASSARHGRPGAGVPHGTDAGVPHGTGADVPHDKENA</sequence>
<dbReference type="Proteomes" id="UP000547510">
    <property type="component" value="Unassembled WGS sequence"/>
</dbReference>
<protein>
    <submittedName>
        <fullName evidence="2">Uncharacterized protein (TIGR02678 family)</fullName>
    </submittedName>
</protein>
<dbReference type="Pfam" id="PF09661">
    <property type="entry name" value="DUF2398"/>
    <property type="match status" value="1"/>
</dbReference>
<proteinExistence type="predicted"/>
<gene>
    <name evidence="2" type="ORF">FHS29_002688</name>
</gene>
<comment type="caution">
    <text evidence="2">The sequence shown here is derived from an EMBL/GenBank/DDBJ whole genome shotgun (WGS) entry which is preliminary data.</text>
</comment>
<dbReference type="InterPro" id="IPR013494">
    <property type="entry name" value="CHP02678"/>
</dbReference>
<feature type="region of interest" description="Disordered" evidence="1">
    <location>
        <begin position="384"/>
        <end position="428"/>
    </location>
</feature>
<dbReference type="AlphaFoldDB" id="A0A841CC54"/>
<dbReference type="NCBIfam" id="TIGR02678">
    <property type="entry name" value="TIGR02678 family protein"/>
    <property type="match status" value="1"/>
</dbReference>
<evidence type="ECO:0000313" key="2">
    <source>
        <dbReference type="EMBL" id="MBB5956102.1"/>
    </source>
</evidence>
<dbReference type="RefSeq" id="WP_246440291.1">
    <property type="nucleotide sequence ID" value="NZ_JACHJN010000004.1"/>
</dbReference>
<evidence type="ECO:0000313" key="3">
    <source>
        <dbReference type="Proteomes" id="UP000547510"/>
    </source>
</evidence>
<organism evidence="2 3">
    <name type="scientific">Saccharothrix tamanrassetensis</name>
    <dbReference type="NCBI Taxonomy" id="1051531"/>
    <lineage>
        <taxon>Bacteria</taxon>
        <taxon>Bacillati</taxon>
        <taxon>Actinomycetota</taxon>
        <taxon>Actinomycetes</taxon>
        <taxon>Pseudonocardiales</taxon>
        <taxon>Pseudonocardiaceae</taxon>
        <taxon>Saccharothrix</taxon>
    </lineage>
</organism>
<keyword evidence="3" id="KW-1185">Reference proteome</keyword>
<evidence type="ECO:0000256" key="1">
    <source>
        <dbReference type="SAM" id="MobiDB-lite"/>
    </source>
</evidence>
<reference evidence="2 3" key="1">
    <citation type="submission" date="2020-08" db="EMBL/GenBank/DDBJ databases">
        <title>Genomic Encyclopedia of Type Strains, Phase III (KMG-III): the genomes of soil and plant-associated and newly described type strains.</title>
        <authorList>
            <person name="Whitman W."/>
        </authorList>
    </citation>
    <scope>NUCLEOTIDE SEQUENCE [LARGE SCALE GENOMIC DNA]</scope>
    <source>
        <strain evidence="2 3">CECT 8640</strain>
    </source>
</reference>